<dbReference type="HOGENOM" id="CLU_888716_0_0_1"/>
<organism evidence="3 4">
    <name type="scientific">Marssonina brunnea f. sp. multigermtubi (strain MB_m1)</name>
    <name type="common">Marssonina leaf spot fungus</name>
    <dbReference type="NCBI Taxonomy" id="1072389"/>
    <lineage>
        <taxon>Eukaryota</taxon>
        <taxon>Fungi</taxon>
        <taxon>Dikarya</taxon>
        <taxon>Ascomycota</taxon>
        <taxon>Pezizomycotina</taxon>
        <taxon>Leotiomycetes</taxon>
        <taxon>Helotiales</taxon>
        <taxon>Drepanopezizaceae</taxon>
        <taxon>Drepanopeziza</taxon>
    </lineage>
</organism>
<feature type="compositionally biased region" description="Low complexity" evidence="1">
    <location>
        <begin position="127"/>
        <end position="149"/>
    </location>
</feature>
<dbReference type="OrthoDB" id="3565274at2759"/>
<evidence type="ECO:0000313" key="3">
    <source>
        <dbReference type="EMBL" id="EKD21049.1"/>
    </source>
</evidence>
<dbReference type="EMBL" id="JH921428">
    <property type="protein sequence ID" value="EKD21049.1"/>
    <property type="molecule type" value="Genomic_DNA"/>
</dbReference>
<feature type="region of interest" description="Disordered" evidence="1">
    <location>
        <begin position="126"/>
        <end position="154"/>
    </location>
</feature>
<gene>
    <name evidence="3" type="ORF">MBM_00162</name>
</gene>
<dbReference type="AlphaFoldDB" id="K1Y7E3"/>
<evidence type="ECO:0000313" key="4">
    <source>
        <dbReference type="Proteomes" id="UP000006753"/>
    </source>
</evidence>
<feature type="transmembrane region" description="Helical" evidence="2">
    <location>
        <begin position="257"/>
        <end position="279"/>
    </location>
</feature>
<feature type="compositionally biased region" description="Polar residues" evidence="1">
    <location>
        <begin position="166"/>
        <end position="191"/>
    </location>
</feature>
<evidence type="ECO:0000256" key="2">
    <source>
        <dbReference type="SAM" id="Phobius"/>
    </source>
</evidence>
<keyword evidence="4" id="KW-1185">Reference proteome</keyword>
<evidence type="ECO:0000256" key="1">
    <source>
        <dbReference type="SAM" id="MobiDB-lite"/>
    </source>
</evidence>
<keyword evidence="2" id="KW-1133">Transmembrane helix</keyword>
<feature type="region of interest" description="Disordered" evidence="1">
    <location>
        <begin position="166"/>
        <end position="205"/>
    </location>
</feature>
<keyword evidence="2" id="KW-0472">Membrane</keyword>
<protein>
    <submittedName>
        <fullName evidence="3">Uncharacterized protein</fullName>
    </submittedName>
</protein>
<dbReference type="Proteomes" id="UP000006753">
    <property type="component" value="Unassembled WGS sequence"/>
</dbReference>
<dbReference type="InParanoid" id="K1Y7E3"/>
<reference evidence="3 4" key="1">
    <citation type="journal article" date="2012" name="BMC Genomics">
        <title>Sequencing the genome of Marssonina brunnea reveals fungus-poplar co-evolution.</title>
        <authorList>
            <person name="Zhu S."/>
            <person name="Cao Y.-Z."/>
            <person name="Jiang C."/>
            <person name="Tan B.-Y."/>
            <person name="Wang Z."/>
            <person name="Feng S."/>
            <person name="Zhang L."/>
            <person name="Su X.-H."/>
            <person name="Brejova B."/>
            <person name="Vinar T."/>
            <person name="Xu M."/>
            <person name="Wang M.-X."/>
            <person name="Zhang S.-G."/>
            <person name="Huang M.-R."/>
            <person name="Wu R."/>
            <person name="Zhou Y."/>
        </authorList>
    </citation>
    <scope>NUCLEOTIDE SEQUENCE [LARGE SCALE GENOMIC DNA]</scope>
    <source>
        <strain evidence="3 4">MB_m1</strain>
    </source>
</reference>
<name>K1Y7E3_MARBU</name>
<sequence length="313" mass="34867">MVTCGEKSRYPIRHLYRLQLYKLIWKKLNLRRGPFFVPRMSLYGPQIRNRCMLVEQRNYGTPPIRKLCIPSPPRELSTPFGLSSVDFTMPFRSSKIQSRIMESAEPADSRPSLDISFLNLPSPFHGSYSPKSPTSSSSFSPPSATSSTKTTKKPLHLTQKSYFQSQIQDPAQSQLQPQTSTKNFPGSSKSWWSPIPRSPGTPKVKLSQRRRLDAIHADDAETEDGLLAGMRFHEAGSGLMENHVLEKRLRRRLMVEVVALFTLLAFLLGVVVLCVRSGVGMKMDDGRLDQEVVVLEGAGGVQGVNIDGNGAGH</sequence>
<accession>K1Y7E3</accession>
<dbReference type="GeneID" id="18756097"/>
<proteinExistence type="predicted"/>
<keyword evidence="2" id="KW-0812">Transmembrane</keyword>
<dbReference type="KEGG" id="mbe:MBM_00162"/>